<evidence type="ECO:0000313" key="3">
    <source>
        <dbReference type="Proteomes" id="UP000516320"/>
    </source>
</evidence>
<name>A0A7H0SLJ4_9CORY</name>
<dbReference type="RefSeq" id="WP_187974875.1">
    <property type="nucleotide sequence ID" value="NZ_CP046884.1"/>
</dbReference>
<sequence>MPVLDPAAEVVALNLQTTGIHPCSSRVVGLDALIFRPDSSEKYHLVQEYHQVVNPAQGDDPGPTHLHGLTPSDVAQAPGFSRVLRDIDQILDGRVIICHDSASTWGFICTEARRAMSAAARANRSRRRHRNRHRRKVGHIPRIQGLVDLGENAHRQGIHLADARLRALAAELGIQTGPVSATAERSTQSPIDTARDLTTLTWQVFEALSMNRPLRVTPPEDLCADQFGLQRSIMRVEAANAETSVDNPGSYQPGGELAPGMEVVIAPEIELNPDELISELLNKGLTYSEKLTRSTSLVVCNKTRDLRGKAMHAQRKDIPLMGDTAFLAALHRMPPPESHSAS</sequence>
<dbReference type="InterPro" id="IPR012337">
    <property type="entry name" value="RNaseH-like_sf"/>
</dbReference>
<dbReference type="AlphaFoldDB" id="A0A7H0SLJ4"/>
<reference evidence="2 3" key="1">
    <citation type="submission" date="2019-12" db="EMBL/GenBank/DDBJ databases">
        <title>Corynebacterium sp. nov., isolated from feces of the Anser Albifrons in China.</title>
        <authorList>
            <person name="Liu Q."/>
        </authorList>
    </citation>
    <scope>NUCLEOTIDE SEQUENCE [LARGE SCALE GENOMIC DNA]</scope>
    <source>
        <strain evidence="2 3">4H37-19</strain>
    </source>
</reference>
<dbReference type="Proteomes" id="UP000516320">
    <property type="component" value="Chromosome"/>
</dbReference>
<organism evidence="2 3">
    <name type="scientific">Corynebacterium poyangense</name>
    <dbReference type="NCBI Taxonomy" id="2684405"/>
    <lineage>
        <taxon>Bacteria</taxon>
        <taxon>Bacillati</taxon>
        <taxon>Actinomycetota</taxon>
        <taxon>Actinomycetes</taxon>
        <taxon>Mycobacteriales</taxon>
        <taxon>Corynebacteriaceae</taxon>
        <taxon>Corynebacterium</taxon>
    </lineage>
</organism>
<dbReference type="EMBL" id="CP046884">
    <property type="protein sequence ID" value="QNQ89419.1"/>
    <property type="molecule type" value="Genomic_DNA"/>
</dbReference>
<keyword evidence="3" id="KW-1185">Reference proteome</keyword>
<dbReference type="SMART" id="SM00479">
    <property type="entry name" value="EXOIII"/>
    <property type="match status" value="1"/>
</dbReference>
<dbReference type="Gene3D" id="3.30.420.10">
    <property type="entry name" value="Ribonuclease H-like superfamily/Ribonuclease H"/>
    <property type="match status" value="1"/>
</dbReference>
<gene>
    <name evidence="2" type="ORF">GP475_01330</name>
</gene>
<proteinExistence type="predicted"/>
<protein>
    <submittedName>
        <fullName evidence="2">DNA polymerase III subunit epsilon</fullName>
    </submittedName>
</protein>
<dbReference type="InterPro" id="IPR013520">
    <property type="entry name" value="Ribonucl_H"/>
</dbReference>
<dbReference type="CDD" id="cd06127">
    <property type="entry name" value="DEDDh"/>
    <property type="match status" value="1"/>
</dbReference>
<evidence type="ECO:0000259" key="1">
    <source>
        <dbReference type="SMART" id="SM00479"/>
    </source>
</evidence>
<dbReference type="GO" id="GO:0004527">
    <property type="term" value="F:exonuclease activity"/>
    <property type="evidence" value="ECO:0007669"/>
    <property type="project" value="UniProtKB-ARBA"/>
</dbReference>
<dbReference type="InterPro" id="IPR036397">
    <property type="entry name" value="RNaseH_sf"/>
</dbReference>
<feature type="domain" description="Exonuclease" evidence="1">
    <location>
        <begin position="9"/>
        <end position="181"/>
    </location>
</feature>
<accession>A0A7H0SLJ4</accession>
<dbReference type="GO" id="GO:0003676">
    <property type="term" value="F:nucleic acid binding"/>
    <property type="evidence" value="ECO:0007669"/>
    <property type="project" value="InterPro"/>
</dbReference>
<evidence type="ECO:0000313" key="2">
    <source>
        <dbReference type="EMBL" id="QNQ89419.1"/>
    </source>
</evidence>
<dbReference type="KEGG" id="cpoy:GP475_01330"/>
<dbReference type="SUPFAM" id="SSF53098">
    <property type="entry name" value="Ribonuclease H-like"/>
    <property type="match status" value="1"/>
</dbReference>